<name>A0A9P0MWI3_NEZVI</name>
<dbReference type="OrthoDB" id="6627575at2759"/>
<protein>
    <submittedName>
        <fullName evidence="1">Uncharacterized protein</fullName>
    </submittedName>
</protein>
<accession>A0A9P0MWI3</accession>
<reference evidence="1" key="1">
    <citation type="submission" date="2022-01" db="EMBL/GenBank/DDBJ databases">
        <authorList>
            <person name="King R."/>
        </authorList>
    </citation>
    <scope>NUCLEOTIDE SEQUENCE</scope>
</reference>
<gene>
    <name evidence="1" type="ORF">NEZAVI_LOCUS15299</name>
</gene>
<evidence type="ECO:0000313" key="1">
    <source>
        <dbReference type="EMBL" id="CAH1407620.1"/>
    </source>
</evidence>
<dbReference type="Proteomes" id="UP001152798">
    <property type="component" value="Chromosome 7"/>
</dbReference>
<dbReference type="EMBL" id="OV725083">
    <property type="protein sequence ID" value="CAH1407620.1"/>
    <property type="molecule type" value="Genomic_DNA"/>
</dbReference>
<dbReference type="AlphaFoldDB" id="A0A9P0MWI3"/>
<keyword evidence="2" id="KW-1185">Reference proteome</keyword>
<sequence>MLLVPHPLPKAEAQHHVVTQNGSGRKYQCKMCPTVTHRTVSFRVISRGHQERYSIRVYIKILPGSLRTPDDGIRLEPPRYRANRNTLTTYYISTVDLLDLQNINIYMKVLRRSNGSRSYREPITYELRCLTQPSVETYLIERH</sequence>
<proteinExistence type="predicted"/>
<evidence type="ECO:0000313" key="2">
    <source>
        <dbReference type="Proteomes" id="UP001152798"/>
    </source>
</evidence>
<organism evidence="1 2">
    <name type="scientific">Nezara viridula</name>
    <name type="common">Southern green stink bug</name>
    <name type="synonym">Cimex viridulus</name>
    <dbReference type="NCBI Taxonomy" id="85310"/>
    <lineage>
        <taxon>Eukaryota</taxon>
        <taxon>Metazoa</taxon>
        <taxon>Ecdysozoa</taxon>
        <taxon>Arthropoda</taxon>
        <taxon>Hexapoda</taxon>
        <taxon>Insecta</taxon>
        <taxon>Pterygota</taxon>
        <taxon>Neoptera</taxon>
        <taxon>Paraneoptera</taxon>
        <taxon>Hemiptera</taxon>
        <taxon>Heteroptera</taxon>
        <taxon>Panheteroptera</taxon>
        <taxon>Pentatomomorpha</taxon>
        <taxon>Pentatomoidea</taxon>
        <taxon>Pentatomidae</taxon>
        <taxon>Pentatominae</taxon>
        <taxon>Nezara</taxon>
    </lineage>
</organism>